<protein>
    <submittedName>
        <fullName evidence="4">Membrane protein</fullName>
    </submittedName>
</protein>
<dbReference type="STRING" id="408015.SXIM_04530"/>
<proteinExistence type="predicted"/>
<dbReference type="HOGENOM" id="CLU_058606_0_0_11"/>
<evidence type="ECO:0000313" key="4">
    <source>
        <dbReference type="EMBL" id="AKG41837.1"/>
    </source>
</evidence>
<dbReference type="KEGG" id="sxi:SXIM_04530"/>
<name>A0A0F7FPK3_9ACTN</name>
<feature type="domain" description="DUF2510" evidence="3">
    <location>
        <begin position="7"/>
        <end position="43"/>
    </location>
</feature>
<keyword evidence="5" id="KW-1185">Reference proteome</keyword>
<feature type="transmembrane region" description="Helical" evidence="2">
    <location>
        <begin position="72"/>
        <end position="95"/>
    </location>
</feature>
<reference evidence="4" key="1">
    <citation type="submission" date="2019-08" db="EMBL/GenBank/DDBJ databases">
        <title>Complete genome sequence of a mangrove-derived Streptomyces xiamenensis.</title>
        <authorList>
            <person name="Xu J."/>
        </authorList>
    </citation>
    <scope>NUCLEOTIDE SEQUENCE</scope>
    <source>
        <strain evidence="4">318</strain>
    </source>
</reference>
<dbReference type="Pfam" id="PF10708">
    <property type="entry name" value="DUF2510"/>
    <property type="match status" value="1"/>
</dbReference>
<keyword evidence="2" id="KW-0472">Membrane</keyword>
<feature type="compositionally biased region" description="Basic and acidic residues" evidence="1">
    <location>
        <begin position="50"/>
        <end position="69"/>
    </location>
</feature>
<dbReference type="RefSeq" id="WP_046722789.1">
    <property type="nucleotide sequence ID" value="NZ_CP009922.3"/>
</dbReference>
<organism evidence="4 5">
    <name type="scientific">Streptomyces xiamenensis</name>
    <dbReference type="NCBI Taxonomy" id="408015"/>
    <lineage>
        <taxon>Bacteria</taxon>
        <taxon>Bacillati</taxon>
        <taxon>Actinomycetota</taxon>
        <taxon>Actinomycetes</taxon>
        <taxon>Kitasatosporales</taxon>
        <taxon>Streptomycetaceae</taxon>
        <taxon>Streptomyces</taxon>
    </lineage>
</organism>
<evidence type="ECO:0000256" key="2">
    <source>
        <dbReference type="SAM" id="Phobius"/>
    </source>
</evidence>
<dbReference type="AlphaFoldDB" id="A0A0F7FPK3"/>
<dbReference type="Proteomes" id="UP000034034">
    <property type="component" value="Chromosome"/>
</dbReference>
<gene>
    <name evidence="4" type="ORF">SXIM_04530</name>
</gene>
<dbReference type="PATRIC" id="fig|408015.6.peg.482"/>
<evidence type="ECO:0000256" key="1">
    <source>
        <dbReference type="SAM" id="MobiDB-lite"/>
    </source>
</evidence>
<keyword evidence="2" id="KW-1133">Transmembrane helix</keyword>
<feature type="region of interest" description="Disordered" evidence="1">
    <location>
        <begin position="97"/>
        <end position="150"/>
    </location>
</feature>
<dbReference type="InterPro" id="IPR018929">
    <property type="entry name" value="DUF2510"/>
</dbReference>
<accession>A0A0F7FPK3</accession>
<feature type="compositionally biased region" description="Acidic residues" evidence="1">
    <location>
        <begin position="116"/>
        <end position="128"/>
    </location>
</feature>
<evidence type="ECO:0000313" key="5">
    <source>
        <dbReference type="Proteomes" id="UP000034034"/>
    </source>
</evidence>
<keyword evidence="2" id="KW-0812">Transmembrane</keyword>
<feature type="region of interest" description="Disordered" evidence="1">
    <location>
        <begin position="1"/>
        <end position="69"/>
    </location>
</feature>
<evidence type="ECO:0000259" key="3">
    <source>
        <dbReference type="Pfam" id="PF10708"/>
    </source>
</evidence>
<dbReference type="EMBL" id="CP009922">
    <property type="protein sequence ID" value="AKG41837.1"/>
    <property type="molecule type" value="Genomic_DNA"/>
</dbReference>
<feature type="compositionally biased region" description="Low complexity" evidence="1">
    <location>
        <begin position="104"/>
        <end position="115"/>
    </location>
</feature>
<sequence>MSANSSPGWYPDPGHAGNGPAPERWWDGAAWTGRTRAPAEPGPTAPDPADAGRRPEPRRAPAGKREPGRRPVVFMAVGSALMLAALVTGGVLVLGDRGEGGSAGPDPTAPATGTDPEGEADDRGEPDDSATPLPLPLSGPGPGGLALPVLPGWEEKPGGGGLLVTTGDYPCPADPARSCVTAGAFLGTADPAAGTDPRLVAEADITAHIEESFGDATYAGVTGHERVLAARTTVAGESGYRIRELLTTGAGISAYAETVVFPAPDGSGELLVLRLGFDVGADAPPADDMDRIAAGVQRPAGDGSPA</sequence>